<evidence type="ECO:0000313" key="3">
    <source>
        <dbReference type="Proteomes" id="UP000807716"/>
    </source>
</evidence>
<protein>
    <submittedName>
        <fullName evidence="2">Uncharacterized protein</fullName>
    </submittedName>
</protein>
<evidence type="ECO:0000256" key="1">
    <source>
        <dbReference type="SAM" id="MobiDB-lite"/>
    </source>
</evidence>
<feature type="compositionally biased region" description="Polar residues" evidence="1">
    <location>
        <begin position="13"/>
        <end position="26"/>
    </location>
</feature>
<comment type="caution">
    <text evidence="2">The sequence shown here is derived from an EMBL/GenBank/DDBJ whole genome shotgun (WGS) entry which is preliminary data.</text>
</comment>
<proteinExistence type="predicted"/>
<accession>A0A9P6Q7P5</accession>
<sequence length="72" mass="7714">MTFFKINKNKNKTASAPSTPAQTPRASMQDAHPKSTKDTMTMEQTMELIYKNAYGGAMPMSGGVACSAPSII</sequence>
<gene>
    <name evidence="2" type="ORF">DFQ27_003130</name>
</gene>
<feature type="region of interest" description="Disordered" evidence="1">
    <location>
        <begin position="1"/>
        <end position="39"/>
    </location>
</feature>
<reference evidence="2" key="1">
    <citation type="journal article" date="2020" name="Fungal Divers.">
        <title>Resolving the Mortierellaceae phylogeny through synthesis of multi-gene phylogenetics and phylogenomics.</title>
        <authorList>
            <person name="Vandepol N."/>
            <person name="Liber J."/>
            <person name="Desiro A."/>
            <person name="Na H."/>
            <person name="Kennedy M."/>
            <person name="Barry K."/>
            <person name="Grigoriev I.V."/>
            <person name="Miller A.N."/>
            <person name="O'Donnell K."/>
            <person name="Stajich J.E."/>
            <person name="Bonito G."/>
        </authorList>
    </citation>
    <scope>NUCLEOTIDE SEQUENCE</scope>
    <source>
        <strain evidence="2">BC1065</strain>
    </source>
</reference>
<name>A0A9P6Q7P5_9FUNG</name>
<dbReference type="EMBL" id="JAAAJB010000225">
    <property type="protein sequence ID" value="KAG0261168.1"/>
    <property type="molecule type" value="Genomic_DNA"/>
</dbReference>
<dbReference type="AlphaFoldDB" id="A0A9P6Q7P5"/>
<keyword evidence="3" id="KW-1185">Reference proteome</keyword>
<organism evidence="2 3">
    <name type="scientific">Actinomortierella ambigua</name>
    <dbReference type="NCBI Taxonomy" id="1343610"/>
    <lineage>
        <taxon>Eukaryota</taxon>
        <taxon>Fungi</taxon>
        <taxon>Fungi incertae sedis</taxon>
        <taxon>Mucoromycota</taxon>
        <taxon>Mortierellomycotina</taxon>
        <taxon>Mortierellomycetes</taxon>
        <taxon>Mortierellales</taxon>
        <taxon>Mortierellaceae</taxon>
        <taxon>Actinomortierella</taxon>
    </lineage>
</organism>
<dbReference type="OrthoDB" id="2439858at2759"/>
<evidence type="ECO:0000313" key="2">
    <source>
        <dbReference type="EMBL" id="KAG0261168.1"/>
    </source>
</evidence>
<dbReference type="Proteomes" id="UP000807716">
    <property type="component" value="Unassembled WGS sequence"/>
</dbReference>